<feature type="transmembrane region" description="Helical" evidence="6">
    <location>
        <begin position="24"/>
        <end position="47"/>
    </location>
</feature>
<comment type="caution">
    <text evidence="8">The sequence shown here is derived from an EMBL/GenBank/DDBJ whole genome shotgun (WGS) entry which is preliminary data.</text>
</comment>
<evidence type="ECO:0000256" key="1">
    <source>
        <dbReference type="ARBA" id="ARBA00004651"/>
    </source>
</evidence>
<evidence type="ECO:0000259" key="7">
    <source>
        <dbReference type="Pfam" id="PF02687"/>
    </source>
</evidence>
<evidence type="ECO:0000256" key="5">
    <source>
        <dbReference type="ARBA" id="ARBA00023136"/>
    </source>
</evidence>
<comment type="subcellular location">
    <subcellularLocation>
        <location evidence="1">Cell membrane</location>
        <topology evidence="1">Multi-pass membrane protein</topology>
    </subcellularLocation>
</comment>
<name>A0ABR6TJK3_9FIRM</name>
<accession>A0ABR6TJK3</accession>
<dbReference type="Proteomes" id="UP000713904">
    <property type="component" value="Unassembled WGS sequence"/>
</dbReference>
<proteinExistence type="predicted"/>
<feature type="transmembrane region" description="Helical" evidence="6">
    <location>
        <begin position="313"/>
        <end position="336"/>
    </location>
</feature>
<feature type="domain" description="ABC3 transporter permease C-terminal" evidence="7">
    <location>
        <begin position="268"/>
        <end position="389"/>
    </location>
</feature>
<feature type="transmembrane region" description="Helical" evidence="6">
    <location>
        <begin position="361"/>
        <end position="385"/>
    </location>
</feature>
<evidence type="ECO:0000256" key="6">
    <source>
        <dbReference type="SAM" id="Phobius"/>
    </source>
</evidence>
<organism evidence="8 9">
    <name type="scientific">Peptostreptococcus canis</name>
    <dbReference type="NCBI Taxonomy" id="1159213"/>
    <lineage>
        <taxon>Bacteria</taxon>
        <taxon>Bacillati</taxon>
        <taxon>Bacillota</taxon>
        <taxon>Clostridia</taxon>
        <taxon>Peptostreptococcales</taxon>
        <taxon>Peptostreptococcaceae</taxon>
        <taxon>Peptostreptococcus</taxon>
    </lineage>
</organism>
<feature type="transmembrane region" description="Helical" evidence="6">
    <location>
        <begin position="723"/>
        <end position="744"/>
    </location>
</feature>
<feature type="domain" description="ABC3 transporter permease C-terminal" evidence="7">
    <location>
        <begin position="636"/>
        <end position="749"/>
    </location>
</feature>
<sequence>MNGKEDDMKNPLNRRLPRELKTEFVKYIIIFLFLTIFISIVSGFLVADNSMYTTYNQSFKKYNIENGNFVSGIELDNKKIKEIEEKNNIKIYNLYYRDLKENSDKAKYRIFSKRDDVNKECIMSGKLPENKNEIAIDRMFSDNTGIVKGDKIRFGDNELIVSGLIALPDYSCLFESNSDMIFDATHFSVAIMTEDGFNSIDKGNPVYSYAYEYDKEPRNDMNEKKISDDLLENLKKDVILTSFTPRLENKAITFSGDDLGKDKIMFLIFSYIVILIIAFVFAVTTSNTIIKEAGTIGTLRASGYTKMELVRHYMILPIIVTLVAGIIGNILGYTYFEKKMAGLYYGSYSLTKYEVLLNTEAFIATTLVPIILMFLINFIVLYAKLRISPIKFIRRDLTTFKRKKAINLSTLIPFLHRFRIRIIVQNISSYIVLFIGIVFASILVVFGTMFSPLLDDYANDISNSMFSNYQYVLKYPVEVKNSDVEKYSVTMLTSTQKDFISDDITIYGIEKNSKYINLKIPKGKVYLSSGIMKKYSLNKGDTIKLREKYENKYYKFTIAGEYKYDAVMSVFMNKEDFNKRFDKPVGYFNGYFSNKKIDNLDKNLIATIITKDDLTKLSTQLKVSMGNFMDVLKWFGIVMFLLLMFLLSKQIIEKNTQSIAMVKILGFTNIEIARLYIIATTIVVILSLLVAIPVVDIIMYKLFTEVIYKTIAGYIPLQVSQKVYINMVIMGIVSYLAVSIIQLIKIYKVPKNVALKNIE</sequence>
<feature type="transmembrane region" description="Helical" evidence="6">
    <location>
        <begin position="264"/>
        <end position="283"/>
    </location>
</feature>
<feature type="transmembrane region" description="Helical" evidence="6">
    <location>
        <begin position="673"/>
        <end position="703"/>
    </location>
</feature>
<keyword evidence="4 6" id="KW-1133">Transmembrane helix</keyword>
<dbReference type="PANTHER" id="PTHR30287:SF2">
    <property type="entry name" value="BLL1001 PROTEIN"/>
    <property type="match status" value="1"/>
</dbReference>
<evidence type="ECO:0000256" key="4">
    <source>
        <dbReference type="ARBA" id="ARBA00022989"/>
    </source>
</evidence>
<protein>
    <submittedName>
        <fullName evidence="8">ABC transporter permease</fullName>
    </submittedName>
</protein>
<feature type="transmembrane region" description="Helical" evidence="6">
    <location>
        <begin position="631"/>
        <end position="652"/>
    </location>
</feature>
<dbReference type="Pfam" id="PF02687">
    <property type="entry name" value="FtsX"/>
    <property type="match status" value="2"/>
</dbReference>
<keyword evidence="9" id="KW-1185">Reference proteome</keyword>
<evidence type="ECO:0000256" key="3">
    <source>
        <dbReference type="ARBA" id="ARBA00022692"/>
    </source>
</evidence>
<dbReference type="PANTHER" id="PTHR30287">
    <property type="entry name" value="MEMBRANE COMPONENT OF PREDICTED ABC SUPERFAMILY METABOLITE UPTAKE TRANSPORTER"/>
    <property type="match status" value="1"/>
</dbReference>
<keyword evidence="5 6" id="KW-0472">Membrane</keyword>
<feature type="transmembrane region" description="Helical" evidence="6">
    <location>
        <begin position="427"/>
        <end position="450"/>
    </location>
</feature>
<keyword evidence="2" id="KW-1003">Cell membrane</keyword>
<dbReference type="InterPro" id="IPR003838">
    <property type="entry name" value="ABC3_permease_C"/>
</dbReference>
<dbReference type="InterPro" id="IPR038766">
    <property type="entry name" value="Membrane_comp_ABC_pdt"/>
</dbReference>
<dbReference type="EMBL" id="JABGBW010000001">
    <property type="protein sequence ID" value="MBC2575593.1"/>
    <property type="molecule type" value="Genomic_DNA"/>
</dbReference>
<reference evidence="8 9" key="1">
    <citation type="submission" date="2020-05" db="EMBL/GenBank/DDBJ databases">
        <title>Draft genome of xy-202 and genomic insight in genome of the genus Peptostreptococcus.</title>
        <authorList>
            <person name="Zhang Z."/>
        </authorList>
    </citation>
    <scope>NUCLEOTIDE SEQUENCE [LARGE SCALE GENOMIC DNA]</scope>
    <source>
        <strain evidence="8 9">DSM 27025</strain>
    </source>
</reference>
<evidence type="ECO:0000313" key="9">
    <source>
        <dbReference type="Proteomes" id="UP000713904"/>
    </source>
</evidence>
<gene>
    <name evidence="8" type="ORF">HLB29_02735</name>
</gene>
<keyword evidence="3 6" id="KW-0812">Transmembrane</keyword>
<evidence type="ECO:0000313" key="8">
    <source>
        <dbReference type="EMBL" id="MBC2575593.1"/>
    </source>
</evidence>
<evidence type="ECO:0000256" key="2">
    <source>
        <dbReference type="ARBA" id="ARBA00022475"/>
    </source>
</evidence>